<feature type="transmembrane region" description="Helical" evidence="2">
    <location>
        <begin position="197"/>
        <end position="216"/>
    </location>
</feature>
<gene>
    <name evidence="3" type="ORF">UFOPK3772_00108</name>
</gene>
<feature type="transmembrane region" description="Helical" evidence="2">
    <location>
        <begin position="393"/>
        <end position="411"/>
    </location>
</feature>
<name>A0A6J7IBT4_9ZZZZ</name>
<evidence type="ECO:0000313" key="3">
    <source>
        <dbReference type="EMBL" id="CAB4928578.1"/>
    </source>
</evidence>
<proteinExistence type="predicted"/>
<feature type="transmembrane region" description="Helical" evidence="2">
    <location>
        <begin position="152"/>
        <end position="168"/>
    </location>
</feature>
<organism evidence="3">
    <name type="scientific">freshwater metagenome</name>
    <dbReference type="NCBI Taxonomy" id="449393"/>
    <lineage>
        <taxon>unclassified sequences</taxon>
        <taxon>metagenomes</taxon>
        <taxon>ecological metagenomes</taxon>
    </lineage>
</organism>
<sequence>MSRRAWWLAGLLALAYAAYTAWAWSGAPAVMTDDSYRYYGAQWLDFSGVLEPLNGGVATALLFALIHEPVLIAGVQVLAFAAASSLLALAVVVRMRGHWTGWLIAIGVLVISFMPVFWSSHLALASESLMFTAATLWLASVVWLSTARRGEAGPLVANAATIAILALVRPQAMLALVMAQIVILVWWGRYERSGRAAFAAMTTMVPFAVFAAYRVWQVADHDRWPFRYALHNLVAKDSSFRDYALARMPQCELVTAGLSGPTPWPSTMALETALPSACPEAFLWFASDATLASTWVREIPSQALSGFAADLPGLTLLRWTQDTAFPRQVDGFLMPGPSPWLLILAALVAGALLAAFAGVRPRVTFRAVIGLCIALVPIIAFLFTVWAVDGLDFGRHVFPFLPFLAVAALVLPATMPSRTERPEGSRLGEISTKWTRTQPTSEDSQ</sequence>
<dbReference type="AlphaFoldDB" id="A0A6J7IBT4"/>
<feature type="transmembrane region" description="Helical" evidence="2">
    <location>
        <begin position="124"/>
        <end position="145"/>
    </location>
</feature>
<evidence type="ECO:0000256" key="2">
    <source>
        <dbReference type="SAM" id="Phobius"/>
    </source>
</evidence>
<feature type="transmembrane region" description="Helical" evidence="2">
    <location>
        <begin position="70"/>
        <end position="92"/>
    </location>
</feature>
<keyword evidence="2" id="KW-1133">Transmembrane helix</keyword>
<protein>
    <submittedName>
        <fullName evidence="3">Unannotated protein</fullName>
    </submittedName>
</protein>
<accession>A0A6J7IBT4</accession>
<feature type="region of interest" description="Disordered" evidence="1">
    <location>
        <begin position="417"/>
        <end position="445"/>
    </location>
</feature>
<dbReference type="EMBL" id="CAFBNE010000002">
    <property type="protein sequence ID" value="CAB4928578.1"/>
    <property type="molecule type" value="Genomic_DNA"/>
</dbReference>
<feature type="transmembrane region" description="Helical" evidence="2">
    <location>
        <begin position="366"/>
        <end position="387"/>
    </location>
</feature>
<keyword evidence="2" id="KW-0472">Membrane</keyword>
<feature type="transmembrane region" description="Helical" evidence="2">
    <location>
        <begin position="99"/>
        <end position="118"/>
    </location>
</feature>
<keyword evidence="2" id="KW-0812">Transmembrane</keyword>
<evidence type="ECO:0000256" key="1">
    <source>
        <dbReference type="SAM" id="MobiDB-lite"/>
    </source>
</evidence>
<feature type="compositionally biased region" description="Polar residues" evidence="1">
    <location>
        <begin position="432"/>
        <end position="445"/>
    </location>
</feature>
<feature type="transmembrane region" description="Helical" evidence="2">
    <location>
        <begin position="340"/>
        <end position="359"/>
    </location>
</feature>
<feature type="transmembrane region" description="Helical" evidence="2">
    <location>
        <begin position="174"/>
        <end position="190"/>
    </location>
</feature>
<reference evidence="3" key="1">
    <citation type="submission" date="2020-05" db="EMBL/GenBank/DDBJ databases">
        <authorList>
            <person name="Chiriac C."/>
            <person name="Salcher M."/>
            <person name="Ghai R."/>
            <person name="Kavagutti S V."/>
        </authorList>
    </citation>
    <scope>NUCLEOTIDE SEQUENCE</scope>
</reference>